<dbReference type="Proteomes" id="UP000061660">
    <property type="component" value="Chromosome"/>
</dbReference>
<evidence type="ECO:0000313" key="2">
    <source>
        <dbReference type="Proteomes" id="UP000061660"/>
    </source>
</evidence>
<dbReference type="AlphaFoldDB" id="A0A0U2U7W8"/>
<dbReference type="KEGG" id="pnp:IJ22_19060"/>
<evidence type="ECO:0000313" key="1">
    <source>
        <dbReference type="EMBL" id="ALS22280.1"/>
    </source>
</evidence>
<gene>
    <name evidence="1" type="ORF">IJ22_19060</name>
</gene>
<accession>A0A0U2U7W8</accession>
<protein>
    <recommendedName>
        <fullName evidence="3">DUF4258 domain-containing protein</fullName>
    </recommendedName>
</protein>
<name>A0A0U2U7W8_9BACL</name>
<keyword evidence="2" id="KW-1185">Reference proteome</keyword>
<dbReference type="Pfam" id="PF14076">
    <property type="entry name" value="DUF4258"/>
    <property type="match status" value="1"/>
</dbReference>
<reference evidence="2" key="1">
    <citation type="submission" date="2015-12" db="EMBL/GenBank/DDBJ databases">
        <title>Complete genome sequences of two moderately thermophilic Paenibacillus species.</title>
        <authorList>
            <person name="Butler R.III."/>
            <person name="Wang J."/>
            <person name="Stark B.C."/>
            <person name="Pombert J.-F."/>
        </authorList>
    </citation>
    <scope>NUCLEOTIDE SEQUENCE [LARGE SCALE GENOMIC DNA]</scope>
    <source>
        <strain evidence="2">32O-Y</strain>
    </source>
</reference>
<dbReference type="InterPro" id="IPR025354">
    <property type="entry name" value="DUF4258"/>
</dbReference>
<reference evidence="1 2" key="2">
    <citation type="journal article" date="2016" name="Genome Announc.">
        <title>Complete Genome Sequences of Two Interactive Moderate Thermophiles, Paenibacillus napthalenovorans 32O-Y and Paenibacillus sp. 32O-W.</title>
        <authorList>
            <person name="Butler R.R.III."/>
            <person name="Wang J."/>
            <person name="Stark B.C."/>
            <person name="Pombert J.F."/>
        </authorList>
    </citation>
    <scope>NUCLEOTIDE SEQUENCE [LARGE SCALE GENOMIC DNA]</scope>
    <source>
        <strain evidence="1 2">32O-Y</strain>
    </source>
</reference>
<dbReference type="EMBL" id="CP013652">
    <property type="protein sequence ID" value="ALS22280.1"/>
    <property type="molecule type" value="Genomic_DNA"/>
</dbReference>
<proteinExistence type="predicted"/>
<dbReference type="PATRIC" id="fig|162209.4.peg.2018"/>
<organism evidence="1 2">
    <name type="scientific">Paenibacillus naphthalenovorans</name>
    <dbReference type="NCBI Taxonomy" id="162209"/>
    <lineage>
        <taxon>Bacteria</taxon>
        <taxon>Bacillati</taxon>
        <taxon>Bacillota</taxon>
        <taxon>Bacilli</taxon>
        <taxon>Bacillales</taxon>
        <taxon>Paenibacillaceae</taxon>
        <taxon>Paenibacillus</taxon>
    </lineage>
</organism>
<evidence type="ECO:0008006" key="3">
    <source>
        <dbReference type="Google" id="ProtNLM"/>
    </source>
</evidence>
<sequence>MTQDELFILIKRLASERKYKLTSHALIRLKQRKLTRNDILDILENPKRLIREDVSSDGVHTYKIAGGINNHRLAIEIQDNELIIIITAMNK</sequence>
<dbReference type="RefSeq" id="WP_062408586.1">
    <property type="nucleotide sequence ID" value="NZ_CP013652.1"/>
</dbReference>
<dbReference type="STRING" id="162209.IJ22_19060"/>